<organism evidence="1 2">
    <name type="scientific">Streptomyces gibsoniae</name>
    <dbReference type="NCBI Taxonomy" id="3075529"/>
    <lineage>
        <taxon>Bacteria</taxon>
        <taxon>Bacillati</taxon>
        <taxon>Actinomycetota</taxon>
        <taxon>Actinomycetes</taxon>
        <taxon>Kitasatosporales</taxon>
        <taxon>Streptomycetaceae</taxon>
        <taxon>Streptomyces</taxon>
    </lineage>
</organism>
<evidence type="ECO:0008006" key="3">
    <source>
        <dbReference type="Google" id="ProtNLM"/>
    </source>
</evidence>
<keyword evidence="2" id="KW-1185">Reference proteome</keyword>
<accession>A0ABU2U2S5</accession>
<protein>
    <recommendedName>
        <fullName evidence="3">Tetratricopeptide repeat protein</fullName>
    </recommendedName>
</protein>
<name>A0ABU2U2S5_9ACTN</name>
<sequence length="139" mass="14930">MSIEAMLRRDAQALTRGATSAERQKLRNDLLPAGQAPESTAEGWVGSLAAAGSAPGRGLSAAQEAQALAAGDHTVLDRYLREGSQGHATSARRAAELLEAIGDNESARSWWRTAARLGDEDALDYVEAFLFDHILDERR</sequence>
<evidence type="ECO:0000313" key="1">
    <source>
        <dbReference type="EMBL" id="MDT0467516.1"/>
    </source>
</evidence>
<evidence type="ECO:0000313" key="2">
    <source>
        <dbReference type="Proteomes" id="UP001183809"/>
    </source>
</evidence>
<comment type="caution">
    <text evidence="1">The sequence shown here is derived from an EMBL/GenBank/DDBJ whole genome shotgun (WGS) entry which is preliminary data.</text>
</comment>
<gene>
    <name evidence="1" type="ORF">RM764_31725</name>
</gene>
<dbReference type="RefSeq" id="WP_311698978.1">
    <property type="nucleotide sequence ID" value="NZ_JAVREY010000055.1"/>
</dbReference>
<dbReference type="EMBL" id="JAVREY010000055">
    <property type="protein sequence ID" value="MDT0467516.1"/>
    <property type="molecule type" value="Genomic_DNA"/>
</dbReference>
<dbReference type="Proteomes" id="UP001183809">
    <property type="component" value="Unassembled WGS sequence"/>
</dbReference>
<proteinExistence type="predicted"/>
<reference evidence="2" key="1">
    <citation type="submission" date="2023-07" db="EMBL/GenBank/DDBJ databases">
        <title>30 novel species of actinomycetes from the DSMZ collection.</title>
        <authorList>
            <person name="Nouioui I."/>
        </authorList>
    </citation>
    <scope>NUCLEOTIDE SEQUENCE [LARGE SCALE GENOMIC DNA]</scope>
    <source>
        <strain evidence="2">DSM 41699</strain>
    </source>
</reference>